<evidence type="ECO:0000256" key="2">
    <source>
        <dbReference type="SAM" id="Phobius"/>
    </source>
</evidence>
<keyword evidence="2" id="KW-0472">Membrane</keyword>
<feature type="transmembrane region" description="Helical" evidence="2">
    <location>
        <begin position="407"/>
        <end position="428"/>
    </location>
</feature>
<dbReference type="Pfam" id="PF11915">
    <property type="entry name" value="DUF3433"/>
    <property type="match status" value="2"/>
</dbReference>
<dbReference type="PANTHER" id="PTHR37544:SF3">
    <property type="entry name" value="SPRAY"/>
    <property type="match status" value="1"/>
</dbReference>
<dbReference type="Proteomes" id="UP000019471">
    <property type="component" value="Unassembled WGS sequence"/>
</dbReference>
<feature type="region of interest" description="Disordered" evidence="1">
    <location>
        <begin position="1297"/>
        <end position="1316"/>
    </location>
</feature>
<evidence type="ECO:0000313" key="3">
    <source>
        <dbReference type="EMBL" id="EXJ68749.1"/>
    </source>
</evidence>
<feature type="transmembrane region" description="Helical" evidence="2">
    <location>
        <begin position="560"/>
        <end position="585"/>
    </location>
</feature>
<dbReference type="EMBL" id="AMGX01000013">
    <property type="protein sequence ID" value="EXJ68749.1"/>
    <property type="molecule type" value="Genomic_DNA"/>
</dbReference>
<organism evidence="3 4">
    <name type="scientific">Cladophialophora psammophila CBS 110553</name>
    <dbReference type="NCBI Taxonomy" id="1182543"/>
    <lineage>
        <taxon>Eukaryota</taxon>
        <taxon>Fungi</taxon>
        <taxon>Dikarya</taxon>
        <taxon>Ascomycota</taxon>
        <taxon>Pezizomycotina</taxon>
        <taxon>Eurotiomycetes</taxon>
        <taxon>Chaetothyriomycetidae</taxon>
        <taxon>Chaetothyriales</taxon>
        <taxon>Herpotrichiellaceae</taxon>
        <taxon>Cladophialophora</taxon>
    </lineage>
</organism>
<dbReference type="PANTHER" id="PTHR37544">
    <property type="entry name" value="SPRAY-RELATED"/>
    <property type="match status" value="1"/>
</dbReference>
<sequence length="1387" mass="153090">MKDVVRTEPWAILSLPGGSTASSSLLKGDDFWWTTLYRAVRNPKKTGGIRWAVIVATLASVLGSLILNPLAAGLFDVRTISNRERVLFSSVAWPSSPERRAFIDDIIYFKAIAGAVFNVSTSAWIREDYAVAPFWPANWSTMPNEAHFSSVTLPQVWTGLTDVFKVDFECKEFFPVTQVFQNTTTPGYTSATVTTFKSDDGCTYPYMRLGSTSSGYGVWNQFNGSSNCGNRDYIILFSPNATLFGIQSPLWNGSFLGYICNSKYLTTRALVNVSTSNSETVVTTDAMAFDRSQQKLASDLLDISSFESSFMNNVGTNNLKYANQAESYTLEAQFNGTILALGAQFELNVSAMMAEPALLKRAQTIKQRFFGEALMVTISDLQQNGSTRTSPSLVISQIPRLVVSLEFGVATCITLLALIVAAIAILILTRRNRRPLQLQKDPSSATGAALIMQGSAATASFANLDRASIRQIEAIINNHQFCVKDGTLVPMDDNPPTSKPPDTQADNDDWRPLVLRAWTGIILGIFLAGITAGLIAMYVLSKGPGVYQRLFTFQNKIKIGSYRLGALAPYKVVPTLIAVTVRLWWTAIDGSFRRLTPFLAMAQKLRRPSDGATLSYATTPILWITTVAISKMHWLLALVTLGAFFTEALQVAMSAVWSRDLGFVTQDIMLQPQYELRTVPHIFHGYTEFSNVGFDQSWPGISAYLYGGNGYHTSWIFDALAQSAYNSSPPTWSKDGWSFPPLDLRNFLQNDGSNHSVDSNPALKDDHSELKVAFNSQAVSGRIECSPISDSGKWVNTWNLTDPVVWDLGSNPKDINTGYELSDLIRINLFKSQSKEPGPTSISIGQWLPYGFNHSARTTYNCQAPRNFTVLWINASTPRLYWDNSGGIPNPGYVWERVPRIIFADRPQVTAVNCLPIFETATARITVAVSDGRVEDCEILNTPQNASVAWNSAFETHWANETEYRHWDVPNFNNTVSWGYLFQLALLEASNVEVPTTSNLKTYINYTSSFSFQEEDLYSDFYSYASLALVKYNRTALIDHNMLSNISQKVFSTFFQSFASLVNAYDGYWAYQRIGTRLPSDLDFAPLVTTTLTATTTYTLDNYITLTPMVSTTFETRYNGTVVTSSGIRPYTMLSYVGTTTTTETLTFVQTTYPSSPASASKDFAVSTSPLSAIASGSSAIPGLDATTRTTSSADPGVTRALQMIPAKLSVRKEILIISPLAVFLSVGILVYLLMSTVIVYLQRGRFKLLPRDIDTPASVLGFVYASAKLQKWAKQPEDMDTLNTANGDHKIEDAKVDDAKRPKRSSKGTETLIGMGSFTDKNGNRHWGCELDVVVKASVTSHAGGADQTSMKHPGGRPDEPVKGRMEVANWEESRRPPYAALSDRN</sequence>
<dbReference type="eggNOG" id="ENOG502SHDK">
    <property type="taxonomic scope" value="Eukaryota"/>
</dbReference>
<comment type="caution">
    <text evidence="3">The sequence shown here is derived from an EMBL/GenBank/DDBJ whole genome shotgun (WGS) entry which is preliminary data.</text>
</comment>
<feature type="transmembrane region" description="Helical" evidence="2">
    <location>
        <begin position="517"/>
        <end position="540"/>
    </location>
</feature>
<reference evidence="3 4" key="1">
    <citation type="submission" date="2013-03" db="EMBL/GenBank/DDBJ databases">
        <title>The Genome Sequence of Cladophialophora psammophila CBS 110553.</title>
        <authorList>
            <consortium name="The Broad Institute Genomics Platform"/>
            <person name="Cuomo C."/>
            <person name="de Hoog S."/>
            <person name="Gorbushina A."/>
            <person name="Walker B."/>
            <person name="Young S.K."/>
            <person name="Zeng Q."/>
            <person name="Gargeya S."/>
            <person name="Fitzgerald M."/>
            <person name="Haas B."/>
            <person name="Abouelleil A."/>
            <person name="Allen A.W."/>
            <person name="Alvarado L."/>
            <person name="Arachchi H.M."/>
            <person name="Berlin A.M."/>
            <person name="Chapman S.B."/>
            <person name="Gainer-Dewar J."/>
            <person name="Goldberg J."/>
            <person name="Griggs A."/>
            <person name="Gujja S."/>
            <person name="Hansen M."/>
            <person name="Howarth C."/>
            <person name="Imamovic A."/>
            <person name="Ireland A."/>
            <person name="Larimer J."/>
            <person name="McCowan C."/>
            <person name="Murphy C."/>
            <person name="Pearson M."/>
            <person name="Poon T.W."/>
            <person name="Priest M."/>
            <person name="Roberts A."/>
            <person name="Saif S."/>
            <person name="Shea T."/>
            <person name="Sisk P."/>
            <person name="Sykes S."/>
            <person name="Wortman J."/>
            <person name="Nusbaum C."/>
            <person name="Birren B."/>
        </authorList>
    </citation>
    <scope>NUCLEOTIDE SEQUENCE [LARGE SCALE GENOMIC DNA]</scope>
    <source>
        <strain evidence="3 4">CBS 110553</strain>
    </source>
</reference>
<dbReference type="OrthoDB" id="3248909at2759"/>
<keyword evidence="2" id="KW-1133">Transmembrane helix</keyword>
<evidence type="ECO:0000256" key="1">
    <source>
        <dbReference type="SAM" id="MobiDB-lite"/>
    </source>
</evidence>
<accession>W9XE91</accession>
<feature type="transmembrane region" description="Helical" evidence="2">
    <location>
        <begin position="1215"/>
        <end position="1242"/>
    </location>
</feature>
<feature type="compositionally biased region" description="Basic and acidic residues" evidence="1">
    <location>
        <begin position="1357"/>
        <end position="1377"/>
    </location>
</feature>
<keyword evidence="2" id="KW-0812">Transmembrane</keyword>
<dbReference type="HOGENOM" id="CLU_003476_0_0_1"/>
<gene>
    <name evidence="3" type="ORF">A1O5_08543</name>
</gene>
<dbReference type="RefSeq" id="XP_007747315.1">
    <property type="nucleotide sequence ID" value="XM_007749125.1"/>
</dbReference>
<dbReference type="InterPro" id="IPR021840">
    <property type="entry name" value="DUF3433"/>
</dbReference>
<evidence type="ECO:0000313" key="4">
    <source>
        <dbReference type="Proteomes" id="UP000019471"/>
    </source>
</evidence>
<dbReference type="GeneID" id="19193242"/>
<keyword evidence="4" id="KW-1185">Reference proteome</keyword>
<feature type="transmembrane region" description="Helical" evidence="2">
    <location>
        <begin position="634"/>
        <end position="657"/>
    </location>
</feature>
<feature type="region of interest" description="Disordered" evidence="1">
    <location>
        <begin position="1344"/>
        <end position="1387"/>
    </location>
</feature>
<name>W9XE91_9EURO</name>
<protein>
    <submittedName>
        <fullName evidence="3">Uncharacterized protein</fullName>
    </submittedName>
</protein>
<proteinExistence type="predicted"/>
<feature type="transmembrane region" description="Helical" evidence="2">
    <location>
        <begin position="51"/>
        <end position="75"/>
    </location>
</feature>